<sequence length="219" mass="25192">METNQATEKLVPCRLKESIGETCCIFRAPPLLLQTNPLAFRPSIVSIGPYHSDDERLQMIQQHKHRFLELFMETANQQGGSISMTFLETIVGDLEKDIRDAYSEPLQLSREELVKIMVLDGCFVLMVILVASKHVSLTNPNDTIFTLPWIVPTLRVDLLLLENQVPYMLLETLFGKLGFPAYVDPKRLTCIFFESSLGYICLRECWKTLQIFNRDIFFI</sequence>
<proteinExistence type="predicted"/>
<organism evidence="1 2">
    <name type="scientific">Arabis nemorensis</name>
    <dbReference type="NCBI Taxonomy" id="586526"/>
    <lineage>
        <taxon>Eukaryota</taxon>
        <taxon>Viridiplantae</taxon>
        <taxon>Streptophyta</taxon>
        <taxon>Embryophyta</taxon>
        <taxon>Tracheophyta</taxon>
        <taxon>Spermatophyta</taxon>
        <taxon>Magnoliopsida</taxon>
        <taxon>eudicotyledons</taxon>
        <taxon>Gunneridae</taxon>
        <taxon>Pentapetalae</taxon>
        <taxon>rosids</taxon>
        <taxon>malvids</taxon>
        <taxon>Brassicales</taxon>
        <taxon>Brassicaceae</taxon>
        <taxon>Arabideae</taxon>
        <taxon>Arabis</taxon>
    </lineage>
</organism>
<name>A0A565CSL9_9BRAS</name>
<evidence type="ECO:0000313" key="1">
    <source>
        <dbReference type="EMBL" id="VVB16582.1"/>
    </source>
</evidence>
<dbReference type="PANTHER" id="PTHR31170">
    <property type="entry name" value="BNAC04G53230D PROTEIN"/>
    <property type="match status" value="1"/>
</dbReference>
<dbReference type="OrthoDB" id="1589813at2759"/>
<dbReference type="Proteomes" id="UP000489600">
    <property type="component" value="Unassembled WGS sequence"/>
</dbReference>
<dbReference type="PANTHER" id="PTHR31170:SF20">
    <property type="entry name" value="DUF247 DOMAIN PROTEIN"/>
    <property type="match status" value="1"/>
</dbReference>
<dbReference type="AlphaFoldDB" id="A0A565CSL9"/>
<protein>
    <submittedName>
        <fullName evidence="1">Uncharacterized protein</fullName>
    </submittedName>
</protein>
<reference evidence="1" key="1">
    <citation type="submission" date="2019-07" db="EMBL/GenBank/DDBJ databases">
        <authorList>
            <person name="Dittberner H."/>
        </authorList>
    </citation>
    <scope>NUCLEOTIDE SEQUENCE [LARGE SCALE GENOMIC DNA]</scope>
</reference>
<gene>
    <name evidence="1" type="ORF">ANE_LOCUS27026</name>
</gene>
<dbReference type="InterPro" id="IPR004158">
    <property type="entry name" value="DUF247_pln"/>
</dbReference>
<dbReference type="Pfam" id="PF03140">
    <property type="entry name" value="DUF247"/>
    <property type="match status" value="1"/>
</dbReference>
<keyword evidence="2" id="KW-1185">Reference proteome</keyword>
<evidence type="ECO:0000313" key="2">
    <source>
        <dbReference type="Proteomes" id="UP000489600"/>
    </source>
</evidence>
<accession>A0A565CSL9</accession>
<dbReference type="EMBL" id="CABITT030000008">
    <property type="protein sequence ID" value="VVB16582.1"/>
    <property type="molecule type" value="Genomic_DNA"/>
</dbReference>
<comment type="caution">
    <text evidence="1">The sequence shown here is derived from an EMBL/GenBank/DDBJ whole genome shotgun (WGS) entry which is preliminary data.</text>
</comment>